<name>A0A1M5K0X7_9FLAO</name>
<reference evidence="3" key="1">
    <citation type="submission" date="2016-11" db="EMBL/GenBank/DDBJ databases">
        <authorList>
            <person name="Varghese N."/>
            <person name="Submissions S."/>
        </authorList>
    </citation>
    <scope>NUCLEOTIDE SEQUENCE [LARGE SCALE GENOMIC DNA]</scope>
    <source>
        <strain evidence="3">DSM 19055</strain>
    </source>
</reference>
<dbReference type="PIRSF" id="PIRSF006865">
    <property type="entry name" value="Prot_inh_ecotin"/>
    <property type="match status" value="1"/>
</dbReference>
<evidence type="ECO:0000313" key="2">
    <source>
        <dbReference type="EMBL" id="SHG46464.1"/>
    </source>
</evidence>
<dbReference type="InterPro" id="IPR036198">
    <property type="entry name" value="Ecotin_sf"/>
</dbReference>
<dbReference type="Gene3D" id="2.60.40.550">
    <property type="entry name" value="Ecotin"/>
    <property type="match status" value="1"/>
</dbReference>
<accession>A0A1M5K0X7</accession>
<keyword evidence="3" id="KW-1185">Reference proteome</keyword>
<dbReference type="Proteomes" id="UP000184047">
    <property type="component" value="Unassembled WGS sequence"/>
</dbReference>
<evidence type="ECO:0000313" key="3">
    <source>
        <dbReference type="Proteomes" id="UP000184047"/>
    </source>
</evidence>
<proteinExistence type="inferred from homology"/>
<dbReference type="InterPro" id="IPR005658">
    <property type="entry name" value="Prot_inh_ecotin"/>
</dbReference>
<dbReference type="PANTHER" id="PTHR35890:SF3">
    <property type="entry name" value="ECOTIN"/>
    <property type="match status" value="1"/>
</dbReference>
<dbReference type="eggNOG" id="COG4574">
    <property type="taxonomic scope" value="Bacteria"/>
</dbReference>
<gene>
    <name evidence="2" type="ORF">SAMN05421866_0535</name>
</gene>
<organism evidence="2 3">
    <name type="scientific">Chryseobacterium oranimense</name>
    <dbReference type="NCBI Taxonomy" id="421058"/>
    <lineage>
        <taxon>Bacteria</taxon>
        <taxon>Pseudomonadati</taxon>
        <taxon>Bacteroidota</taxon>
        <taxon>Flavobacteriia</taxon>
        <taxon>Flavobacteriales</taxon>
        <taxon>Weeksellaceae</taxon>
        <taxon>Chryseobacterium group</taxon>
        <taxon>Chryseobacterium</taxon>
    </lineage>
</organism>
<dbReference type="Pfam" id="PF03974">
    <property type="entry name" value="Ecotin"/>
    <property type="match status" value="1"/>
</dbReference>
<dbReference type="EMBL" id="FQWT01000001">
    <property type="protein sequence ID" value="SHG46464.1"/>
    <property type="molecule type" value="Genomic_DNA"/>
</dbReference>
<protein>
    <submittedName>
        <fullName evidence="2">Ecotin</fullName>
    </submittedName>
</protein>
<dbReference type="PANTHER" id="PTHR35890">
    <property type="match status" value="1"/>
</dbReference>
<evidence type="ECO:0000256" key="1">
    <source>
        <dbReference type="ARBA" id="ARBA00010558"/>
    </source>
</evidence>
<sequence>MYPGGELFTYKTKHLFNFGMVFESTTEIFKKNKMKFSKTLITGLVMLAGVNAFAQKKAEKFEKLQIEMFPKAKEGFKQVYIQLPVAKNENDLKVEFFVGAEKMLDCNKYFLMGDIKTQDLQGWGYNYYEVESNGEAGGTLMACPDQKKTKKFVTLKPEIVRYNSKLPLVFYVPKDLEVRYRILRPDAKMKSAVQK</sequence>
<dbReference type="NCBIfam" id="NF002987">
    <property type="entry name" value="PRK03719.1"/>
    <property type="match status" value="1"/>
</dbReference>
<dbReference type="AlphaFoldDB" id="A0A1M5K0X7"/>
<comment type="similarity">
    <text evidence="1">Belongs to the protease inhibitor I11 (ecotin) family.</text>
</comment>
<dbReference type="STRING" id="421058.SAMN05421866_0535"/>
<dbReference type="SUPFAM" id="SSF49772">
    <property type="entry name" value="Ecotin, trypsin inhibitor"/>
    <property type="match status" value="1"/>
</dbReference>
<dbReference type="GO" id="GO:0004867">
    <property type="term" value="F:serine-type endopeptidase inhibitor activity"/>
    <property type="evidence" value="ECO:0007669"/>
    <property type="project" value="InterPro"/>
</dbReference>